<dbReference type="Gene3D" id="1.10.3600.10">
    <property type="entry name" value="Putative bacterial toxin ydaT"/>
    <property type="match status" value="1"/>
</dbReference>
<dbReference type="EMBL" id="WNDX01000085">
    <property type="protein sequence ID" value="KAF1042388.1"/>
    <property type="molecule type" value="Genomic_DNA"/>
</dbReference>
<evidence type="ECO:0008006" key="3">
    <source>
        <dbReference type="Google" id="ProtNLM"/>
    </source>
</evidence>
<comment type="caution">
    <text evidence="1">The sequence shown here is derived from an EMBL/GenBank/DDBJ whole genome shotgun (WGS) entry which is preliminary data.</text>
</comment>
<dbReference type="AlphaFoldDB" id="A0A7V8FVI8"/>
<sequence>MRNETHTLISIVAAYVDMWRKRIDASRETVAVLIVEAHERIAGPANTGIRFEPPTQDSFTRSRVMAERIFRWLDDRSKDSNLLPINFLLSILVAMPADIRLRCINDMLAPLKLVAGSMDADLAGDMDAVRHLAAVAKESAEAIGALGLVVAAPTLPAMEAAVRELDEAIESKRSARRALRGAILKLRGAGSRFMSVVRKGAGR</sequence>
<evidence type="ECO:0000313" key="2">
    <source>
        <dbReference type="Proteomes" id="UP000462435"/>
    </source>
</evidence>
<reference evidence="2" key="1">
    <citation type="journal article" date="2020" name="MBio">
        <title>Horizontal gene transfer to a defensive symbiont with a reduced genome amongst a multipartite beetle microbiome.</title>
        <authorList>
            <person name="Waterworth S.C."/>
            <person name="Florez L.V."/>
            <person name="Rees E.R."/>
            <person name="Hertweck C."/>
            <person name="Kaltenpoth M."/>
            <person name="Kwan J.C."/>
        </authorList>
    </citation>
    <scope>NUCLEOTIDE SEQUENCE [LARGE SCALE GENOMIC DNA]</scope>
</reference>
<protein>
    <recommendedName>
        <fullName evidence="3">Bacterial toxin YdaT domain-containing protein</fullName>
    </recommendedName>
</protein>
<accession>A0A7V8FVI8</accession>
<organism evidence="1 2">
    <name type="scientific">Herbaspirillum frisingense</name>
    <dbReference type="NCBI Taxonomy" id="92645"/>
    <lineage>
        <taxon>Bacteria</taxon>
        <taxon>Pseudomonadati</taxon>
        <taxon>Pseudomonadota</taxon>
        <taxon>Betaproteobacteria</taxon>
        <taxon>Burkholderiales</taxon>
        <taxon>Oxalobacteraceae</taxon>
        <taxon>Herbaspirillum</taxon>
    </lineage>
</organism>
<dbReference type="InterPro" id="IPR037042">
    <property type="entry name" value="YdaT-like_sf"/>
</dbReference>
<name>A0A7V8FVI8_9BURK</name>
<dbReference type="Proteomes" id="UP000462435">
    <property type="component" value="Unassembled WGS sequence"/>
</dbReference>
<gene>
    <name evidence="1" type="ORF">GAK35_02761</name>
</gene>
<proteinExistence type="predicted"/>
<evidence type="ECO:0000313" key="1">
    <source>
        <dbReference type="EMBL" id="KAF1042388.1"/>
    </source>
</evidence>